<evidence type="ECO:0000313" key="2">
    <source>
        <dbReference type="EMBL" id="KKW74725.1"/>
    </source>
</evidence>
<evidence type="ECO:0000313" key="1">
    <source>
        <dbReference type="EMBL" id="KKW74436.1"/>
    </source>
</evidence>
<reference evidence="1 3" key="1">
    <citation type="submission" date="2015-04" db="EMBL/GenBank/DDBJ databases">
        <title>Evaluation of non-dairy Lactococcus lactis with potential dairy applications reveals extensive phenotype-genotype disparity.</title>
        <authorList>
            <person name="Cavanagh D."/>
            <person name="Casey A."/>
            <person name="Altermann E."/>
            <person name="Cotter P."/>
            <person name="Fitzgerald G.F."/>
            <person name="McAuliffe O."/>
        </authorList>
    </citation>
    <scope>NUCLEOTIDE SEQUENCE [LARGE SCALE GENOMIC DNA]</scope>
    <source>
        <strain evidence="1 3">DPC6856</strain>
    </source>
</reference>
<keyword evidence="3" id="KW-1185">Reference proteome</keyword>
<evidence type="ECO:0000313" key="3">
    <source>
        <dbReference type="Proteomes" id="UP000034513"/>
    </source>
</evidence>
<proteinExistence type="predicted"/>
<sequence>MTAKSLSLCHLKITHKGVTFYVYYTRKEQKSKAGADRE</sequence>
<name>A0ABR5EIL7_LACLC</name>
<accession>A0ABR5EIL7</accession>
<comment type="caution">
    <text evidence="1">The sequence shown here is derived from an EMBL/GenBank/DDBJ whole genome shotgun (WGS) entry which is preliminary data.</text>
</comment>
<dbReference type="EMBL" id="LAVW01000074">
    <property type="protein sequence ID" value="KKW74436.1"/>
    <property type="molecule type" value="Genomic_DNA"/>
</dbReference>
<organism evidence="1 3">
    <name type="scientific">Lactococcus lactis subsp. cremoris</name>
    <name type="common">Streptococcus cremoris</name>
    <dbReference type="NCBI Taxonomy" id="1359"/>
    <lineage>
        <taxon>Bacteria</taxon>
        <taxon>Bacillati</taxon>
        <taxon>Bacillota</taxon>
        <taxon>Bacilli</taxon>
        <taxon>Lactobacillales</taxon>
        <taxon>Streptococcaceae</taxon>
        <taxon>Lactococcus</taxon>
    </lineage>
</organism>
<protein>
    <recommendedName>
        <fullName evidence="4">Integrase</fullName>
    </recommendedName>
</protein>
<gene>
    <name evidence="2" type="ORF">VN93_0313</name>
    <name evidence="1" type="ORF">VN93_0604</name>
</gene>
<dbReference type="Proteomes" id="UP000034513">
    <property type="component" value="Unassembled WGS sequence"/>
</dbReference>
<evidence type="ECO:0008006" key="4">
    <source>
        <dbReference type="Google" id="ProtNLM"/>
    </source>
</evidence>
<dbReference type="EMBL" id="LAVW01000026">
    <property type="protein sequence ID" value="KKW74725.1"/>
    <property type="molecule type" value="Genomic_DNA"/>
</dbReference>